<dbReference type="Proteomes" id="UP000248889">
    <property type="component" value="Unassembled WGS sequence"/>
</dbReference>
<dbReference type="GO" id="GO:0036199">
    <property type="term" value="F:cholest-4-en-3-one 26-monooxygenase activity"/>
    <property type="evidence" value="ECO:0007669"/>
    <property type="project" value="TreeGrafter"/>
</dbReference>
<comment type="caution">
    <text evidence="8">The sequence shown here is derived from an EMBL/GenBank/DDBJ whole genome shotgun (WGS) entry which is preliminary data.</text>
</comment>
<dbReference type="Pfam" id="PF00067">
    <property type="entry name" value="p450"/>
    <property type="match status" value="1"/>
</dbReference>
<gene>
    <name evidence="8" type="ORF">DN069_03100</name>
</gene>
<reference evidence="8 9" key="1">
    <citation type="submission" date="2018-06" db="EMBL/GenBank/DDBJ databases">
        <title>Streptacidiphilus pinicola sp. nov., isolated from pine grove soil.</title>
        <authorList>
            <person name="Roh S.G."/>
            <person name="Park S."/>
            <person name="Kim M.-K."/>
            <person name="Yun B.-R."/>
            <person name="Park J."/>
            <person name="Kim M.J."/>
            <person name="Kim Y.S."/>
            <person name="Kim S.B."/>
        </authorList>
    </citation>
    <scope>NUCLEOTIDE SEQUENCE [LARGE SCALE GENOMIC DNA]</scope>
    <source>
        <strain evidence="8 9">MMS16-CNU450</strain>
    </source>
</reference>
<keyword evidence="3 7" id="KW-0479">Metal-binding</keyword>
<dbReference type="InterPro" id="IPR036396">
    <property type="entry name" value="Cyt_P450_sf"/>
</dbReference>
<comment type="similarity">
    <text evidence="1 7">Belongs to the cytochrome P450 family.</text>
</comment>
<dbReference type="GO" id="GO:0008395">
    <property type="term" value="F:steroid hydroxylase activity"/>
    <property type="evidence" value="ECO:0007669"/>
    <property type="project" value="TreeGrafter"/>
</dbReference>
<proteinExistence type="inferred from homology"/>
<evidence type="ECO:0000313" key="9">
    <source>
        <dbReference type="Proteomes" id="UP000248889"/>
    </source>
</evidence>
<keyword evidence="9" id="KW-1185">Reference proteome</keyword>
<dbReference type="PRINTS" id="PR00359">
    <property type="entry name" value="BP450"/>
</dbReference>
<dbReference type="FunFam" id="1.10.630.10:FF:000018">
    <property type="entry name" value="Cytochrome P450 monooxygenase"/>
    <property type="match status" value="1"/>
</dbReference>
<evidence type="ECO:0000256" key="4">
    <source>
        <dbReference type="ARBA" id="ARBA00023002"/>
    </source>
</evidence>
<dbReference type="SUPFAM" id="SSF48264">
    <property type="entry name" value="Cytochrome P450"/>
    <property type="match status" value="1"/>
</dbReference>
<dbReference type="InterPro" id="IPR002397">
    <property type="entry name" value="Cyt_P450_B"/>
</dbReference>
<keyword evidence="2 7" id="KW-0349">Heme</keyword>
<name>A0A2X0J9Z1_9ACTN</name>
<dbReference type="InterPro" id="IPR001128">
    <property type="entry name" value="Cyt_P450"/>
</dbReference>
<protein>
    <submittedName>
        <fullName evidence="8">Cytochrome P450</fullName>
    </submittedName>
</protein>
<dbReference type="Gene3D" id="1.10.630.10">
    <property type="entry name" value="Cytochrome P450"/>
    <property type="match status" value="1"/>
</dbReference>
<dbReference type="GO" id="GO:0020037">
    <property type="term" value="F:heme binding"/>
    <property type="evidence" value="ECO:0007669"/>
    <property type="project" value="InterPro"/>
</dbReference>
<sequence length="420" mass="46705">MVAQVLDLGVDLADPETFTRGDLGAYWRRLRQEDPVHWHPAAPDRPGFWVISRHADLMAVYRDEARFTSEQGNVLVTLLAGGDAAGGKMCAVTDGARHREVRNLLLKSFSPRVLAPIAERVRHNTLRRVARAVLLSECDFAAEVSEHIPMTTISDLLGVPESDRPFLVDRAQRALSSHTAGQSEEDGWSARSDILLYFADLMEERRGHEADDVISVLANARINGVPLSRDEIVLNCYSLILGGDETSRLTMNDVVHTLAGEREQWRLLREGAVGLDTACEEALRWATPAMHFGRRALVDAELHGRLIRAGDIVTVWHSAANRDETVFADPDRFDLARTPNRHVAFGYGPHFCLGAHLARVEITALLEALRRFTSEIEVVGEPARFHSNFLAGFSRLPVRFTRDKAQLSAFAAELRADRAA</sequence>
<dbReference type="EMBL" id="QKYN01000012">
    <property type="protein sequence ID" value="RAG87116.1"/>
    <property type="molecule type" value="Genomic_DNA"/>
</dbReference>
<organism evidence="8 9">
    <name type="scientific">Streptacidiphilus pinicola</name>
    <dbReference type="NCBI Taxonomy" id="2219663"/>
    <lineage>
        <taxon>Bacteria</taxon>
        <taxon>Bacillati</taxon>
        <taxon>Actinomycetota</taxon>
        <taxon>Actinomycetes</taxon>
        <taxon>Kitasatosporales</taxon>
        <taxon>Streptomycetaceae</taxon>
        <taxon>Streptacidiphilus</taxon>
    </lineage>
</organism>
<dbReference type="OrthoDB" id="4156795at2"/>
<evidence type="ECO:0000256" key="2">
    <source>
        <dbReference type="ARBA" id="ARBA00022617"/>
    </source>
</evidence>
<keyword evidence="5 7" id="KW-0408">Iron</keyword>
<evidence type="ECO:0000313" key="8">
    <source>
        <dbReference type="EMBL" id="RAG87116.1"/>
    </source>
</evidence>
<dbReference type="CDD" id="cd11033">
    <property type="entry name" value="CYP142-like"/>
    <property type="match status" value="1"/>
</dbReference>
<dbReference type="RefSeq" id="WP_111499234.1">
    <property type="nucleotide sequence ID" value="NZ_QKYN01000012.1"/>
</dbReference>
<evidence type="ECO:0000256" key="3">
    <source>
        <dbReference type="ARBA" id="ARBA00022723"/>
    </source>
</evidence>
<dbReference type="AlphaFoldDB" id="A0A2X0J9Z1"/>
<evidence type="ECO:0000256" key="7">
    <source>
        <dbReference type="RuleBase" id="RU000461"/>
    </source>
</evidence>
<dbReference type="InterPro" id="IPR017972">
    <property type="entry name" value="Cyt_P450_CS"/>
</dbReference>
<dbReference type="GO" id="GO:0005506">
    <property type="term" value="F:iron ion binding"/>
    <property type="evidence" value="ECO:0007669"/>
    <property type="project" value="InterPro"/>
</dbReference>
<dbReference type="PROSITE" id="PS00086">
    <property type="entry name" value="CYTOCHROME_P450"/>
    <property type="match status" value="1"/>
</dbReference>
<dbReference type="PANTHER" id="PTHR46696:SF4">
    <property type="entry name" value="BIOTIN BIOSYNTHESIS CYTOCHROME P450"/>
    <property type="match status" value="1"/>
</dbReference>
<keyword evidence="6 7" id="KW-0503">Monooxygenase</keyword>
<dbReference type="GO" id="GO:0006707">
    <property type="term" value="P:cholesterol catabolic process"/>
    <property type="evidence" value="ECO:0007669"/>
    <property type="project" value="TreeGrafter"/>
</dbReference>
<evidence type="ECO:0000256" key="5">
    <source>
        <dbReference type="ARBA" id="ARBA00023004"/>
    </source>
</evidence>
<evidence type="ECO:0000256" key="1">
    <source>
        <dbReference type="ARBA" id="ARBA00010617"/>
    </source>
</evidence>
<accession>A0A2X0J9Z1</accession>
<evidence type="ECO:0000256" key="6">
    <source>
        <dbReference type="ARBA" id="ARBA00023033"/>
    </source>
</evidence>
<keyword evidence="4 7" id="KW-0560">Oxidoreductase</keyword>
<dbReference type="PANTHER" id="PTHR46696">
    <property type="entry name" value="P450, PUTATIVE (EUROFUNG)-RELATED"/>
    <property type="match status" value="1"/>
</dbReference>